<proteinExistence type="predicted"/>
<keyword evidence="3" id="KW-0732">Signal</keyword>
<dbReference type="Proteomes" id="UP001497623">
    <property type="component" value="Unassembled WGS sequence"/>
</dbReference>
<organism evidence="4 5">
    <name type="scientific">Meganyctiphanes norvegica</name>
    <name type="common">Northern krill</name>
    <name type="synonym">Thysanopoda norvegica</name>
    <dbReference type="NCBI Taxonomy" id="48144"/>
    <lineage>
        <taxon>Eukaryota</taxon>
        <taxon>Metazoa</taxon>
        <taxon>Ecdysozoa</taxon>
        <taxon>Arthropoda</taxon>
        <taxon>Crustacea</taxon>
        <taxon>Multicrustacea</taxon>
        <taxon>Malacostraca</taxon>
        <taxon>Eumalacostraca</taxon>
        <taxon>Eucarida</taxon>
        <taxon>Euphausiacea</taxon>
        <taxon>Euphausiidae</taxon>
        <taxon>Meganyctiphanes</taxon>
    </lineage>
</organism>
<evidence type="ECO:0000256" key="1">
    <source>
        <dbReference type="SAM" id="MobiDB-lite"/>
    </source>
</evidence>
<reference evidence="4 5" key="1">
    <citation type="submission" date="2024-05" db="EMBL/GenBank/DDBJ databases">
        <authorList>
            <person name="Wallberg A."/>
        </authorList>
    </citation>
    <scope>NUCLEOTIDE SEQUENCE [LARGE SCALE GENOMIC DNA]</scope>
</reference>
<keyword evidence="2" id="KW-0812">Transmembrane</keyword>
<gene>
    <name evidence="4" type="ORF">MNOR_LOCUS16119</name>
</gene>
<protein>
    <submittedName>
        <fullName evidence="4">Uncharacterized protein</fullName>
    </submittedName>
</protein>
<sequence length="441" mass="48806">MKKICCGIFWVVFLPWAYAQLENYTTYHLESICKQKESEGKISIPPWGAAILKIGHSMAYDGSQASTKIHKCNVNVVTAKGFGLAAVVEDMNIRGIKDRTTNQMECDDYVQFTTVGSSKFHNILNKVLPGDPFKDKSSKRLCGQRHNAGDNIKKIRLEEISTQASIFHTRNPNIEVSFHQDQNPYQTVNNSFTLVLTTFRHQSDTEFSISCDDRFKCMGPEVYCINEAFQCDNHINCAFPNSGRDELCKTYGPSPHPVFSTTTTIITTLACIVGAGLVVCCLFTIVMKIKSKRRTVTDYPMDDVQGSQGEMLPQLHLQRQQTLPRYEAVVMADAEHWNSINIEPTPVDPKDVPPSYEHLFPNGPPKLVEAEEINIIIPPKDTSAQEAPEVEPEPLSAPSAPDFTPPAEAEGTEITPRVDSTVLSSSPAAPPPPPITEPAGP</sequence>
<keyword evidence="2" id="KW-0472">Membrane</keyword>
<evidence type="ECO:0000256" key="2">
    <source>
        <dbReference type="SAM" id="Phobius"/>
    </source>
</evidence>
<feature type="region of interest" description="Disordered" evidence="1">
    <location>
        <begin position="379"/>
        <end position="441"/>
    </location>
</feature>
<name>A0AAV2QR56_MEGNR</name>
<accession>A0AAV2QR56</accession>
<dbReference type="EMBL" id="CAXKWB010010426">
    <property type="protein sequence ID" value="CAL4097935.1"/>
    <property type="molecule type" value="Genomic_DNA"/>
</dbReference>
<dbReference type="AlphaFoldDB" id="A0AAV2QR56"/>
<evidence type="ECO:0000256" key="3">
    <source>
        <dbReference type="SAM" id="SignalP"/>
    </source>
</evidence>
<keyword evidence="5" id="KW-1185">Reference proteome</keyword>
<comment type="caution">
    <text evidence="4">The sequence shown here is derived from an EMBL/GenBank/DDBJ whole genome shotgun (WGS) entry which is preliminary data.</text>
</comment>
<evidence type="ECO:0000313" key="5">
    <source>
        <dbReference type="Proteomes" id="UP001497623"/>
    </source>
</evidence>
<feature type="chain" id="PRO_5043864465" evidence="3">
    <location>
        <begin position="20"/>
        <end position="441"/>
    </location>
</feature>
<feature type="transmembrane region" description="Helical" evidence="2">
    <location>
        <begin position="265"/>
        <end position="286"/>
    </location>
</feature>
<keyword evidence="2" id="KW-1133">Transmembrane helix</keyword>
<evidence type="ECO:0000313" key="4">
    <source>
        <dbReference type="EMBL" id="CAL4097935.1"/>
    </source>
</evidence>
<feature type="compositionally biased region" description="Pro residues" evidence="1">
    <location>
        <begin position="428"/>
        <end position="441"/>
    </location>
</feature>
<feature type="signal peptide" evidence="3">
    <location>
        <begin position="1"/>
        <end position="19"/>
    </location>
</feature>